<keyword evidence="5 6" id="KW-0472">Membrane</keyword>
<comment type="caution">
    <text evidence="8">The sequence shown here is derived from an EMBL/GenBank/DDBJ whole genome shotgun (WGS) entry which is preliminary data.</text>
</comment>
<dbReference type="InterPro" id="IPR011701">
    <property type="entry name" value="MFS"/>
</dbReference>
<evidence type="ECO:0000256" key="5">
    <source>
        <dbReference type="ARBA" id="ARBA00023136"/>
    </source>
</evidence>
<evidence type="ECO:0000313" key="8">
    <source>
        <dbReference type="EMBL" id="MFC5472149.1"/>
    </source>
</evidence>
<feature type="transmembrane region" description="Helical" evidence="6">
    <location>
        <begin position="179"/>
        <end position="198"/>
    </location>
</feature>
<evidence type="ECO:0000256" key="4">
    <source>
        <dbReference type="ARBA" id="ARBA00022989"/>
    </source>
</evidence>
<dbReference type="EMBL" id="JBHSMH010000117">
    <property type="protein sequence ID" value="MFC5472149.1"/>
    <property type="molecule type" value="Genomic_DNA"/>
</dbReference>
<accession>A0ABW0M2X5</accession>
<dbReference type="InterPro" id="IPR020846">
    <property type="entry name" value="MFS_dom"/>
</dbReference>
<evidence type="ECO:0000313" key="9">
    <source>
        <dbReference type="Proteomes" id="UP001596105"/>
    </source>
</evidence>
<protein>
    <submittedName>
        <fullName evidence="8">MFS transporter</fullName>
    </submittedName>
</protein>
<feature type="transmembrane region" description="Helical" evidence="6">
    <location>
        <begin position="101"/>
        <end position="124"/>
    </location>
</feature>
<evidence type="ECO:0000256" key="3">
    <source>
        <dbReference type="ARBA" id="ARBA00022692"/>
    </source>
</evidence>
<proteinExistence type="predicted"/>
<dbReference type="Proteomes" id="UP001596105">
    <property type="component" value="Unassembled WGS sequence"/>
</dbReference>
<sequence>MQPRLFRNRTYTILLALIFLLGCIVTSLYFMTPILLAEVYHLDSGRIGFAMVPAAILSAIVGRQGGKLADRKGTTYVFTVAACSLTTFFLLLSVFVGIPPLWISLFLVLGNVGQSFVQISLSSAVSKTLPKEQTGVGMGLFSMMNFISQGLAAGVYGILASRSASANWNPLNAHPEGYAFSNLYLVLALLLVGILIFYRLRFRAPRVPELKRISPSGNIH</sequence>
<evidence type="ECO:0000256" key="2">
    <source>
        <dbReference type="ARBA" id="ARBA00022448"/>
    </source>
</evidence>
<dbReference type="PROSITE" id="PS50850">
    <property type="entry name" value="MFS"/>
    <property type="match status" value="1"/>
</dbReference>
<feature type="transmembrane region" description="Helical" evidence="6">
    <location>
        <begin position="12"/>
        <end position="32"/>
    </location>
</feature>
<dbReference type="PROSITE" id="PS51257">
    <property type="entry name" value="PROKAR_LIPOPROTEIN"/>
    <property type="match status" value="1"/>
</dbReference>
<reference evidence="9" key="1">
    <citation type="journal article" date="2019" name="Int. J. Syst. Evol. Microbiol.">
        <title>The Global Catalogue of Microorganisms (GCM) 10K type strain sequencing project: providing services to taxonomists for standard genome sequencing and annotation.</title>
        <authorList>
            <consortium name="The Broad Institute Genomics Platform"/>
            <consortium name="The Broad Institute Genome Sequencing Center for Infectious Disease"/>
            <person name="Wu L."/>
            <person name="Ma J."/>
        </authorList>
    </citation>
    <scope>NUCLEOTIDE SEQUENCE [LARGE SCALE GENOMIC DNA]</scope>
    <source>
        <strain evidence="9">CCUG 57113</strain>
    </source>
</reference>
<dbReference type="Gene3D" id="1.20.1250.20">
    <property type="entry name" value="MFS general substrate transporter like domains"/>
    <property type="match status" value="1"/>
</dbReference>
<feature type="transmembrane region" description="Helical" evidence="6">
    <location>
        <begin position="74"/>
        <end position="95"/>
    </location>
</feature>
<dbReference type="PANTHER" id="PTHR42718">
    <property type="entry name" value="MAJOR FACILITATOR SUPERFAMILY MULTIDRUG TRANSPORTER MFSC"/>
    <property type="match status" value="1"/>
</dbReference>
<keyword evidence="3 6" id="KW-0812">Transmembrane</keyword>
<comment type="subcellular location">
    <subcellularLocation>
        <location evidence="1">Cell membrane</location>
        <topology evidence="1">Multi-pass membrane protein</topology>
    </subcellularLocation>
</comment>
<evidence type="ECO:0000256" key="1">
    <source>
        <dbReference type="ARBA" id="ARBA00004651"/>
    </source>
</evidence>
<keyword evidence="2" id="KW-0813">Transport</keyword>
<evidence type="ECO:0000256" key="6">
    <source>
        <dbReference type="SAM" id="Phobius"/>
    </source>
</evidence>
<keyword evidence="4 6" id="KW-1133">Transmembrane helix</keyword>
<gene>
    <name evidence="8" type="ORF">ACFPPD_26045</name>
</gene>
<feature type="transmembrane region" description="Helical" evidence="6">
    <location>
        <begin position="44"/>
        <end position="62"/>
    </location>
</feature>
<keyword evidence="9" id="KW-1185">Reference proteome</keyword>
<feature type="transmembrane region" description="Helical" evidence="6">
    <location>
        <begin position="136"/>
        <end position="159"/>
    </location>
</feature>
<evidence type="ECO:0000259" key="7">
    <source>
        <dbReference type="PROSITE" id="PS50850"/>
    </source>
</evidence>
<feature type="domain" description="Major facilitator superfamily (MFS) profile" evidence="7">
    <location>
        <begin position="11"/>
        <end position="220"/>
    </location>
</feature>
<dbReference type="PANTHER" id="PTHR42718:SF9">
    <property type="entry name" value="MAJOR FACILITATOR SUPERFAMILY MULTIDRUG TRANSPORTER MFSC"/>
    <property type="match status" value="1"/>
</dbReference>
<organism evidence="8 9">
    <name type="scientific">Cohnella suwonensis</name>
    <dbReference type="NCBI Taxonomy" id="696072"/>
    <lineage>
        <taxon>Bacteria</taxon>
        <taxon>Bacillati</taxon>
        <taxon>Bacillota</taxon>
        <taxon>Bacilli</taxon>
        <taxon>Bacillales</taxon>
        <taxon>Paenibacillaceae</taxon>
        <taxon>Cohnella</taxon>
    </lineage>
</organism>
<dbReference type="Pfam" id="PF07690">
    <property type="entry name" value="MFS_1"/>
    <property type="match status" value="1"/>
</dbReference>
<dbReference type="SUPFAM" id="SSF103473">
    <property type="entry name" value="MFS general substrate transporter"/>
    <property type="match status" value="1"/>
</dbReference>
<name>A0ABW0M2X5_9BACL</name>
<dbReference type="RefSeq" id="WP_378083904.1">
    <property type="nucleotide sequence ID" value="NZ_JBHSMH010000117.1"/>
</dbReference>
<dbReference type="InterPro" id="IPR036259">
    <property type="entry name" value="MFS_trans_sf"/>
</dbReference>